<evidence type="ECO:0000313" key="1">
    <source>
        <dbReference type="EMBL" id="QVL31590.1"/>
    </source>
</evidence>
<dbReference type="Proteomes" id="UP000676194">
    <property type="component" value="Chromosome"/>
</dbReference>
<accession>A0A8E6B3M9</accession>
<gene>
    <name evidence="1" type="ORF">KIH39_22530</name>
</gene>
<name>A0A8E6B3M9_9BACT</name>
<dbReference type="EMBL" id="CP074694">
    <property type="protein sequence ID" value="QVL31590.1"/>
    <property type="molecule type" value="Genomic_DNA"/>
</dbReference>
<reference evidence="1" key="1">
    <citation type="submission" date="2021-05" db="EMBL/GenBank/DDBJ databases">
        <title>Complete genome sequence of the cellulolytic planctomycete Telmatocola sphagniphila SP2T and characterization of the first cellulase from planctomycetes.</title>
        <authorList>
            <person name="Rakitin A.L."/>
            <person name="Beletsky A.V."/>
            <person name="Naumoff D.G."/>
            <person name="Kulichevskaya I.S."/>
            <person name="Mardanov A.V."/>
            <person name="Ravin N.V."/>
            <person name="Dedysh S.N."/>
        </authorList>
    </citation>
    <scope>NUCLEOTIDE SEQUENCE</scope>
    <source>
        <strain evidence="1">SP2T</strain>
    </source>
</reference>
<dbReference type="AlphaFoldDB" id="A0A8E6B3M9"/>
<dbReference type="RefSeq" id="WP_213495633.1">
    <property type="nucleotide sequence ID" value="NZ_CP074694.1"/>
</dbReference>
<organism evidence="1 2">
    <name type="scientific">Telmatocola sphagniphila</name>
    <dbReference type="NCBI Taxonomy" id="1123043"/>
    <lineage>
        <taxon>Bacteria</taxon>
        <taxon>Pseudomonadati</taxon>
        <taxon>Planctomycetota</taxon>
        <taxon>Planctomycetia</taxon>
        <taxon>Gemmatales</taxon>
        <taxon>Gemmataceae</taxon>
    </lineage>
</organism>
<protein>
    <submittedName>
        <fullName evidence="1">Uncharacterized protein</fullName>
    </submittedName>
</protein>
<proteinExistence type="predicted"/>
<keyword evidence="2" id="KW-1185">Reference proteome</keyword>
<sequence>MTFWRAMPPTFTEIPMNQARAIKDAKPLSLLEPERMLEIAEKPFRLLPREVAGPAFELFSLFADKEKTALPLCASLSVWISRWGVDVEDMIKILHDATKPGVRADAKFPGSLVDYLATKVQLLIDERKREADRKRMRDKAAAEEAGATVKINLAEVLGGIGKSV</sequence>
<evidence type="ECO:0000313" key="2">
    <source>
        <dbReference type="Proteomes" id="UP000676194"/>
    </source>
</evidence>
<dbReference type="KEGG" id="tsph:KIH39_22530"/>